<protein>
    <submittedName>
        <fullName evidence="2">F-box domain protein</fullName>
    </submittedName>
</protein>
<name>A0AAW0CIE1_9AGAR</name>
<feature type="domain" description="F-box" evidence="1">
    <location>
        <begin position="11"/>
        <end position="45"/>
    </location>
</feature>
<dbReference type="SUPFAM" id="SSF81383">
    <property type="entry name" value="F-box domain"/>
    <property type="match status" value="1"/>
</dbReference>
<evidence type="ECO:0000313" key="3">
    <source>
        <dbReference type="Proteomes" id="UP001362999"/>
    </source>
</evidence>
<dbReference type="Gene3D" id="1.20.1280.50">
    <property type="match status" value="1"/>
</dbReference>
<gene>
    <name evidence="2" type="ORF">R3P38DRAFT_490748</name>
</gene>
<dbReference type="InterPro" id="IPR036047">
    <property type="entry name" value="F-box-like_dom_sf"/>
</dbReference>
<reference evidence="2 3" key="1">
    <citation type="journal article" date="2024" name="J Genomics">
        <title>Draft genome sequencing and assembly of Favolaschia claudopus CIRM-BRFM 2984 isolated from oak limbs.</title>
        <authorList>
            <person name="Navarro D."/>
            <person name="Drula E."/>
            <person name="Chaduli D."/>
            <person name="Cazenave R."/>
            <person name="Ahrendt S."/>
            <person name="Wang J."/>
            <person name="Lipzen A."/>
            <person name="Daum C."/>
            <person name="Barry K."/>
            <person name="Grigoriev I.V."/>
            <person name="Favel A."/>
            <person name="Rosso M.N."/>
            <person name="Martin F."/>
        </authorList>
    </citation>
    <scope>NUCLEOTIDE SEQUENCE [LARGE SCALE GENOMIC DNA]</scope>
    <source>
        <strain evidence="2 3">CIRM-BRFM 2984</strain>
    </source>
</reference>
<evidence type="ECO:0000259" key="1">
    <source>
        <dbReference type="Pfam" id="PF00646"/>
    </source>
</evidence>
<organism evidence="2 3">
    <name type="scientific">Favolaschia claudopus</name>
    <dbReference type="NCBI Taxonomy" id="2862362"/>
    <lineage>
        <taxon>Eukaryota</taxon>
        <taxon>Fungi</taxon>
        <taxon>Dikarya</taxon>
        <taxon>Basidiomycota</taxon>
        <taxon>Agaricomycotina</taxon>
        <taxon>Agaricomycetes</taxon>
        <taxon>Agaricomycetidae</taxon>
        <taxon>Agaricales</taxon>
        <taxon>Marasmiineae</taxon>
        <taxon>Mycenaceae</taxon>
        <taxon>Favolaschia</taxon>
    </lineage>
</organism>
<dbReference type="EMBL" id="JAWWNJ010000016">
    <property type="protein sequence ID" value="KAK7039740.1"/>
    <property type="molecule type" value="Genomic_DNA"/>
</dbReference>
<comment type="caution">
    <text evidence="2">The sequence shown here is derived from an EMBL/GenBank/DDBJ whole genome shotgun (WGS) entry which is preliminary data.</text>
</comment>
<dbReference type="Pfam" id="PF00646">
    <property type="entry name" value="F-box"/>
    <property type="match status" value="1"/>
</dbReference>
<proteinExistence type="predicted"/>
<sequence length="246" mass="27910">MSTPQNTVISLPELLELVLSHLPMRDLLCSAPLVSKTWQATTRTPLLQRILFFEPDPSADPALNPLLAHTFSPFFARLENMENTRAYHWPGRTASIMGMPWAKNPDAFRRAGASWRRMLVAQPPVRSLFLDHVIKCRFFYIADQATLLDLTLRMGFLYDLILSLTHDGVCFWIDWHGAGAGHEHSCDSTIHFRSDGKNGCVVNFRPAKHDARFESEEMQIVEIRFRSPLPESSVDDDRGRGIFSGS</sequence>
<evidence type="ECO:0000313" key="2">
    <source>
        <dbReference type="EMBL" id="KAK7039740.1"/>
    </source>
</evidence>
<dbReference type="AlphaFoldDB" id="A0AAW0CIE1"/>
<accession>A0AAW0CIE1</accession>
<dbReference type="InterPro" id="IPR001810">
    <property type="entry name" value="F-box_dom"/>
</dbReference>
<keyword evidence="3" id="KW-1185">Reference proteome</keyword>
<dbReference type="Proteomes" id="UP001362999">
    <property type="component" value="Unassembled WGS sequence"/>
</dbReference>